<feature type="compositionally biased region" description="Basic and acidic residues" evidence="2">
    <location>
        <begin position="269"/>
        <end position="282"/>
    </location>
</feature>
<organism evidence="4 5">
    <name type="scientific">Talaromyces stipitatus (strain ATCC 10500 / CBS 375.48 / QM 6759 / NRRL 1006)</name>
    <name type="common">Penicillium stipitatum</name>
    <dbReference type="NCBI Taxonomy" id="441959"/>
    <lineage>
        <taxon>Eukaryota</taxon>
        <taxon>Fungi</taxon>
        <taxon>Dikarya</taxon>
        <taxon>Ascomycota</taxon>
        <taxon>Pezizomycotina</taxon>
        <taxon>Eurotiomycetes</taxon>
        <taxon>Eurotiomycetidae</taxon>
        <taxon>Eurotiales</taxon>
        <taxon>Trichocomaceae</taxon>
        <taxon>Talaromyces</taxon>
        <taxon>Talaromyces sect. Talaromyces</taxon>
    </lineage>
</organism>
<dbReference type="InParanoid" id="B8M6B0"/>
<dbReference type="InterPro" id="IPR039207">
    <property type="entry name" value="MMTAG2-like"/>
</dbReference>
<feature type="region of interest" description="Disordered" evidence="2">
    <location>
        <begin position="96"/>
        <end position="288"/>
    </location>
</feature>
<feature type="compositionally biased region" description="Basic and acidic residues" evidence="2">
    <location>
        <begin position="241"/>
        <end position="261"/>
    </location>
</feature>
<evidence type="ECO:0000256" key="2">
    <source>
        <dbReference type="SAM" id="MobiDB-lite"/>
    </source>
</evidence>
<feature type="compositionally biased region" description="Basic residues" evidence="2">
    <location>
        <begin position="180"/>
        <end position="206"/>
    </location>
</feature>
<evidence type="ECO:0000256" key="1">
    <source>
        <dbReference type="SAM" id="Coils"/>
    </source>
</evidence>
<feature type="compositionally biased region" description="Gly residues" evidence="2">
    <location>
        <begin position="130"/>
        <end position="141"/>
    </location>
</feature>
<feature type="domain" description="Multiple myeloma tumor-associated protein 2-like N-terminal" evidence="3">
    <location>
        <begin position="11"/>
        <end position="88"/>
    </location>
</feature>
<dbReference type="OrthoDB" id="5390672at2759"/>
<evidence type="ECO:0000313" key="4">
    <source>
        <dbReference type="EMBL" id="EED19285.1"/>
    </source>
</evidence>
<feature type="region of interest" description="Disordered" evidence="2">
    <location>
        <begin position="1"/>
        <end position="20"/>
    </location>
</feature>
<evidence type="ECO:0000259" key="3">
    <source>
        <dbReference type="Pfam" id="PF10159"/>
    </source>
</evidence>
<dbReference type="RefSeq" id="XP_002479719.1">
    <property type="nucleotide sequence ID" value="XM_002479674.1"/>
</dbReference>
<feature type="compositionally biased region" description="Basic and acidic residues" evidence="2">
    <location>
        <begin position="7"/>
        <end position="20"/>
    </location>
</feature>
<name>B8M6B0_TALSN</name>
<sequence>MDLVAGVRKEGSRGGRDSFKWSDVKESSHRENYLGHSIMAPVGRWQQGRDLNWYAKNNQDSDAAKQEHEEEIRRIKEAEQDAMALALGLPVAPRSAASNANMTPLGGNDVRKAVQESTETEDRTGDDGGRGIGFGSYGGVAGSMNETDGETLAPIGMDSAGDRLSVREKDGGRGRESRCHRSRRDRSREHGRKRERGHRDHGRSHRHDRDLDREHLHRHHHREHREHRRHRSRSRSGSRSPRPERRDRRHESGRRRDADRSGRRRSSSPRHDRAGRENDREAHRHHRR</sequence>
<keyword evidence="5" id="KW-1185">Reference proteome</keyword>
<feature type="compositionally biased region" description="Basic and acidic residues" evidence="2">
    <location>
        <begin position="160"/>
        <end position="179"/>
    </location>
</feature>
<gene>
    <name evidence="4" type="ORF">TSTA_026000</name>
</gene>
<keyword evidence="1" id="KW-0175">Coiled coil</keyword>
<dbReference type="InterPro" id="IPR019315">
    <property type="entry name" value="MMTA2_N"/>
</dbReference>
<feature type="compositionally biased region" description="Basic residues" evidence="2">
    <location>
        <begin position="216"/>
        <end position="236"/>
    </location>
</feature>
<dbReference type="PANTHER" id="PTHR14580">
    <property type="entry name" value="MULTIPLE MYELOMA TUMOR-ASSOCIATED PROTEIN 2 FAMILY MEMBER"/>
    <property type="match status" value="1"/>
</dbReference>
<feature type="compositionally biased region" description="Basic and acidic residues" evidence="2">
    <location>
        <begin position="109"/>
        <end position="129"/>
    </location>
</feature>
<proteinExistence type="predicted"/>
<accession>B8M6B0</accession>
<dbReference type="HOGENOM" id="CLU_061193_3_0_1"/>
<dbReference type="Pfam" id="PF10159">
    <property type="entry name" value="MMtag"/>
    <property type="match status" value="1"/>
</dbReference>
<dbReference type="EMBL" id="EQ962654">
    <property type="protein sequence ID" value="EED19285.1"/>
    <property type="molecule type" value="Genomic_DNA"/>
</dbReference>
<feature type="coiled-coil region" evidence="1">
    <location>
        <begin position="58"/>
        <end position="85"/>
    </location>
</feature>
<dbReference type="PhylomeDB" id="B8M6B0"/>
<evidence type="ECO:0000313" key="5">
    <source>
        <dbReference type="Proteomes" id="UP000001745"/>
    </source>
</evidence>
<dbReference type="GeneID" id="8108012"/>
<dbReference type="AlphaFoldDB" id="B8M6B0"/>
<dbReference type="PANTHER" id="PTHR14580:SF0">
    <property type="entry name" value="MULTIPLE MYELOMA TUMOR-ASSOCIATED PROTEIN 2"/>
    <property type="match status" value="1"/>
</dbReference>
<reference evidence="5" key="1">
    <citation type="journal article" date="2015" name="Genome Announc.">
        <title>Genome sequence of the AIDS-associated pathogen Penicillium marneffei (ATCC18224) and its near taxonomic relative Talaromyces stipitatus (ATCC10500).</title>
        <authorList>
            <person name="Nierman W.C."/>
            <person name="Fedorova-Abrams N.D."/>
            <person name="Andrianopoulos A."/>
        </authorList>
    </citation>
    <scope>NUCLEOTIDE SEQUENCE [LARGE SCALE GENOMIC DNA]</scope>
    <source>
        <strain evidence="5">ATCC 10500 / CBS 375.48 / QM 6759 / NRRL 1006</strain>
    </source>
</reference>
<dbReference type="OMA" id="THHRVDR"/>
<protein>
    <recommendedName>
        <fullName evidence="3">Multiple myeloma tumor-associated protein 2-like N-terminal domain-containing protein</fullName>
    </recommendedName>
</protein>
<dbReference type="Proteomes" id="UP000001745">
    <property type="component" value="Unassembled WGS sequence"/>
</dbReference>
<dbReference type="eggNOG" id="KOG4520">
    <property type="taxonomic scope" value="Eukaryota"/>
</dbReference>
<dbReference type="VEuPathDB" id="FungiDB:TSTA_026000"/>